<comment type="caution">
    <text evidence="3">The sequence shown here is derived from an EMBL/GenBank/DDBJ whole genome shotgun (WGS) entry which is preliminary data.</text>
</comment>
<protein>
    <submittedName>
        <fullName evidence="3">Uncharacterized protein</fullName>
    </submittedName>
</protein>
<dbReference type="RefSeq" id="WP_146316793.1">
    <property type="nucleotide sequence ID" value="NZ_VCQV01000013.1"/>
</dbReference>
<keyword evidence="2" id="KW-0812">Transmembrane</keyword>
<dbReference type="AlphaFoldDB" id="A0A563E0X8"/>
<feature type="compositionally biased region" description="Basic and acidic residues" evidence="1">
    <location>
        <begin position="42"/>
        <end position="54"/>
    </location>
</feature>
<evidence type="ECO:0000256" key="2">
    <source>
        <dbReference type="SAM" id="Phobius"/>
    </source>
</evidence>
<organism evidence="3 4">
    <name type="scientific">Leekyejoonella antrihumi</name>
    <dbReference type="NCBI Taxonomy" id="1660198"/>
    <lineage>
        <taxon>Bacteria</taxon>
        <taxon>Bacillati</taxon>
        <taxon>Actinomycetota</taxon>
        <taxon>Actinomycetes</taxon>
        <taxon>Micrococcales</taxon>
        <taxon>Dermacoccaceae</taxon>
        <taxon>Leekyejoonella</taxon>
    </lineage>
</organism>
<keyword evidence="2" id="KW-1133">Transmembrane helix</keyword>
<reference evidence="3 4" key="2">
    <citation type="submission" date="2019-08" db="EMBL/GenBank/DDBJ databases">
        <title>Jejuicoccus antrihumi gen. nov., sp. nov., a new member of the family Dermacoccaceae isolated from a cave.</title>
        <authorList>
            <person name="Schumann P."/>
            <person name="Kim I.S."/>
        </authorList>
    </citation>
    <scope>NUCLEOTIDE SEQUENCE [LARGE SCALE GENOMIC DNA]</scope>
    <source>
        <strain evidence="3 4">C5-26</strain>
    </source>
</reference>
<dbReference type="EMBL" id="VCQV01000013">
    <property type="protein sequence ID" value="TWP36198.1"/>
    <property type="molecule type" value="Genomic_DNA"/>
</dbReference>
<feature type="transmembrane region" description="Helical" evidence="2">
    <location>
        <begin position="6"/>
        <end position="30"/>
    </location>
</feature>
<keyword evidence="2" id="KW-0472">Membrane</keyword>
<evidence type="ECO:0000313" key="3">
    <source>
        <dbReference type="EMBL" id="TWP36198.1"/>
    </source>
</evidence>
<dbReference type="Proteomes" id="UP000320244">
    <property type="component" value="Unassembled WGS sequence"/>
</dbReference>
<evidence type="ECO:0000313" key="4">
    <source>
        <dbReference type="Proteomes" id="UP000320244"/>
    </source>
</evidence>
<name>A0A563E0X8_9MICO</name>
<feature type="region of interest" description="Disordered" evidence="1">
    <location>
        <begin position="40"/>
        <end position="76"/>
    </location>
</feature>
<sequence length="76" mass="8091">MGGNESTAVTAGLAGFVVLFALAVACIFLFRSMNSHLRKVRWREEREERQRSEAAEAAAGPDDQAGPVDGGATPQD</sequence>
<evidence type="ECO:0000256" key="1">
    <source>
        <dbReference type="SAM" id="MobiDB-lite"/>
    </source>
</evidence>
<accession>A0A563E0X8</accession>
<keyword evidence="4" id="KW-1185">Reference proteome</keyword>
<gene>
    <name evidence="3" type="ORF">FGL98_10895</name>
</gene>
<proteinExistence type="predicted"/>
<reference evidence="3 4" key="1">
    <citation type="submission" date="2019-05" db="EMBL/GenBank/DDBJ databases">
        <authorList>
            <person name="Lee S.D."/>
        </authorList>
    </citation>
    <scope>NUCLEOTIDE SEQUENCE [LARGE SCALE GENOMIC DNA]</scope>
    <source>
        <strain evidence="3 4">C5-26</strain>
    </source>
</reference>